<dbReference type="Pfam" id="PF00805">
    <property type="entry name" value="Pentapeptide"/>
    <property type="match status" value="2"/>
</dbReference>
<dbReference type="InterPro" id="IPR051082">
    <property type="entry name" value="Pentapeptide-BTB/POZ_domain"/>
</dbReference>
<accession>A0A6J6X5S8</accession>
<dbReference type="PANTHER" id="PTHR14136">
    <property type="entry name" value="BTB_POZ DOMAIN-CONTAINING PROTEIN KCTD9"/>
    <property type="match status" value="1"/>
</dbReference>
<sequence length="198" mass="21398">MTRMNYGPRYRGSGIRGWGGGSAPPWAPPVVPQQSVLKALLAHVEKYGDISRESLEHAGFSLNRIRGELYGADLSGLSAISTDFSYSTLDGANLSEIDGSGAVFDRCSLVRADLAGACLEGASFRGADLSRASLRGCNLSGVDFTDAELERADLTGAYVFESALVVARYRGGMRRPDGSIEPWKQAIRPADPERRRRR</sequence>
<dbReference type="SUPFAM" id="SSF141571">
    <property type="entry name" value="Pentapeptide repeat-like"/>
    <property type="match status" value="1"/>
</dbReference>
<name>A0A6J6X5S8_9ZZZZ</name>
<organism evidence="1">
    <name type="scientific">freshwater metagenome</name>
    <dbReference type="NCBI Taxonomy" id="449393"/>
    <lineage>
        <taxon>unclassified sequences</taxon>
        <taxon>metagenomes</taxon>
        <taxon>ecological metagenomes</taxon>
    </lineage>
</organism>
<dbReference type="EMBL" id="CAFAAJ010000012">
    <property type="protein sequence ID" value="CAB4791405.1"/>
    <property type="molecule type" value="Genomic_DNA"/>
</dbReference>
<protein>
    <submittedName>
        <fullName evidence="1">Unannotated protein</fullName>
    </submittedName>
</protein>
<dbReference type="InterPro" id="IPR001646">
    <property type="entry name" value="5peptide_repeat"/>
</dbReference>
<gene>
    <name evidence="1" type="ORF">UFOPK3001_00299</name>
</gene>
<dbReference type="PANTHER" id="PTHR14136:SF17">
    <property type="entry name" value="BTB_POZ DOMAIN-CONTAINING PROTEIN KCTD9"/>
    <property type="match status" value="1"/>
</dbReference>
<proteinExistence type="predicted"/>
<evidence type="ECO:0000313" key="1">
    <source>
        <dbReference type="EMBL" id="CAB4791405.1"/>
    </source>
</evidence>
<dbReference type="Gene3D" id="2.160.20.80">
    <property type="entry name" value="E3 ubiquitin-protein ligase SopA"/>
    <property type="match status" value="1"/>
</dbReference>
<reference evidence="1" key="1">
    <citation type="submission" date="2020-05" db="EMBL/GenBank/DDBJ databases">
        <authorList>
            <person name="Chiriac C."/>
            <person name="Salcher M."/>
            <person name="Ghai R."/>
            <person name="Kavagutti S V."/>
        </authorList>
    </citation>
    <scope>NUCLEOTIDE SEQUENCE</scope>
</reference>
<dbReference type="AlphaFoldDB" id="A0A6J6X5S8"/>